<feature type="compositionally biased region" description="Basic and acidic residues" evidence="1">
    <location>
        <begin position="43"/>
        <end position="54"/>
    </location>
</feature>
<dbReference type="RefSeq" id="XP_062648425.1">
    <property type="nucleotide sequence ID" value="XM_062791226.1"/>
</dbReference>
<protein>
    <submittedName>
        <fullName evidence="2">Uncharacterized protein</fullName>
    </submittedName>
</protein>
<dbReference type="GeneID" id="87827995"/>
<proteinExistence type="predicted"/>
<feature type="region of interest" description="Disordered" evidence="1">
    <location>
        <begin position="1"/>
        <end position="89"/>
    </location>
</feature>
<feature type="compositionally biased region" description="Polar residues" evidence="1">
    <location>
        <begin position="211"/>
        <end position="225"/>
    </location>
</feature>
<evidence type="ECO:0000256" key="1">
    <source>
        <dbReference type="SAM" id="MobiDB-lite"/>
    </source>
</evidence>
<feature type="compositionally biased region" description="Low complexity" evidence="1">
    <location>
        <begin position="199"/>
        <end position="210"/>
    </location>
</feature>
<evidence type="ECO:0000313" key="3">
    <source>
        <dbReference type="Proteomes" id="UP001302602"/>
    </source>
</evidence>
<dbReference type="Proteomes" id="UP001302602">
    <property type="component" value="Unassembled WGS sequence"/>
</dbReference>
<dbReference type="EMBL" id="MU853227">
    <property type="protein sequence ID" value="KAK4124654.1"/>
    <property type="molecule type" value="Genomic_DNA"/>
</dbReference>
<reference evidence="2" key="2">
    <citation type="submission" date="2023-05" db="EMBL/GenBank/DDBJ databases">
        <authorList>
            <consortium name="Lawrence Berkeley National Laboratory"/>
            <person name="Steindorff A."/>
            <person name="Hensen N."/>
            <person name="Bonometti L."/>
            <person name="Westerberg I."/>
            <person name="Brannstrom I.O."/>
            <person name="Guillou S."/>
            <person name="Cros-Aarteil S."/>
            <person name="Calhoun S."/>
            <person name="Haridas S."/>
            <person name="Kuo A."/>
            <person name="Mondo S."/>
            <person name="Pangilinan J."/>
            <person name="Riley R."/>
            <person name="Labutti K."/>
            <person name="Andreopoulos B."/>
            <person name="Lipzen A."/>
            <person name="Chen C."/>
            <person name="Yanf M."/>
            <person name="Daum C."/>
            <person name="Ng V."/>
            <person name="Clum A."/>
            <person name="Ohm R."/>
            <person name="Martin F."/>
            <person name="Silar P."/>
            <person name="Natvig D."/>
            <person name="Lalanne C."/>
            <person name="Gautier V."/>
            <person name="Ament-Velasquez S.L."/>
            <person name="Kruys A."/>
            <person name="Hutchinson M.I."/>
            <person name="Powell A.J."/>
            <person name="Barry K."/>
            <person name="Miller A.N."/>
            <person name="Grigoriev I.V."/>
            <person name="Debuchy R."/>
            <person name="Gladieux P."/>
            <person name="Thoren M.H."/>
            <person name="Johannesson H."/>
        </authorList>
    </citation>
    <scope>NUCLEOTIDE SEQUENCE</scope>
    <source>
        <strain evidence="2">CBS 731.68</strain>
    </source>
</reference>
<dbReference type="AlphaFoldDB" id="A0AAN6U1P6"/>
<gene>
    <name evidence="2" type="ORF">N657DRAFT_633688</name>
</gene>
<comment type="caution">
    <text evidence="2">The sequence shown here is derived from an EMBL/GenBank/DDBJ whole genome shotgun (WGS) entry which is preliminary data.</text>
</comment>
<keyword evidence="3" id="KW-1185">Reference proteome</keyword>
<accession>A0AAN6U1P6</accession>
<organism evidence="2 3">
    <name type="scientific">Parathielavia appendiculata</name>
    <dbReference type="NCBI Taxonomy" id="2587402"/>
    <lineage>
        <taxon>Eukaryota</taxon>
        <taxon>Fungi</taxon>
        <taxon>Dikarya</taxon>
        <taxon>Ascomycota</taxon>
        <taxon>Pezizomycotina</taxon>
        <taxon>Sordariomycetes</taxon>
        <taxon>Sordariomycetidae</taxon>
        <taxon>Sordariales</taxon>
        <taxon>Chaetomiaceae</taxon>
        <taxon>Parathielavia</taxon>
    </lineage>
</organism>
<sequence length="225" mass="23492">MAALALKTAGTSSQGGETSTGWDSTTILLEGPEAYSAASPEVRPSRSNESHLDEAPADDVFDVGSDDESTDGDDDNDDNPSQPQTPVAALRVRRGAIKTITLPPKGVQIQGSGLDTTISQGRQAQGNIKAESGAPSWFELDEVEALKDRDVKSCSQQAEDPQAQIDRYWQPTGHYRASAKADPGHPPAEVDSTAEADRGAASSAKGAGSSMRVSIASSPGLQFPL</sequence>
<reference evidence="2" key="1">
    <citation type="journal article" date="2023" name="Mol. Phylogenet. Evol.">
        <title>Genome-scale phylogeny and comparative genomics of the fungal order Sordariales.</title>
        <authorList>
            <person name="Hensen N."/>
            <person name="Bonometti L."/>
            <person name="Westerberg I."/>
            <person name="Brannstrom I.O."/>
            <person name="Guillou S."/>
            <person name="Cros-Aarteil S."/>
            <person name="Calhoun S."/>
            <person name="Haridas S."/>
            <person name="Kuo A."/>
            <person name="Mondo S."/>
            <person name="Pangilinan J."/>
            <person name="Riley R."/>
            <person name="LaButti K."/>
            <person name="Andreopoulos B."/>
            <person name="Lipzen A."/>
            <person name="Chen C."/>
            <person name="Yan M."/>
            <person name="Daum C."/>
            <person name="Ng V."/>
            <person name="Clum A."/>
            <person name="Steindorff A."/>
            <person name="Ohm R.A."/>
            <person name="Martin F."/>
            <person name="Silar P."/>
            <person name="Natvig D.O."/>
            <person name="Lalanne C."/>
            <person name="Gautier V."/>
            <person name="Ament-Velasquez S.L."/>
            <person name="Kruys A."/>
            <person name="Hutchinson M.I."/>
            <person name="Powell A.J."/>
            <person name="Barry K."/>
            <person name="Miller A.N."/>
            <person name="Grigoriev I.V."/>
            <person name="Debuchy R."/>
            <person name="Gladieux P."/>
            <person name="Hiltunen Thoren M."/>
            <person name="Johannesson H."/>
        </authorList>
    </citation>
    <scope>NUCLEOTIDE SEQUENCE</scope>
    <source>
        <strain evidence="2">CBS 731.68</strain>
    </source>
</reference>
<feature type="compositionally biased region" description="Low complexity" evidence="1">
    <location>
        <begin position="8"/>
        <end position="21"/>
    </location>
</feature>
<evidence type="ECO:0000313" key="2">
    <source>
        <dbReference type="EMBL" id="KAK4124654.1"/>
    </source>
</evidence>
<feature type="region of interest" description="Disordered" evidence="1">
    <location>
        <begin position="171"/>
        <end position="225"/>
    </location>
</feature>
<name>A0AAN6U1P6_9PEZI</name>
<feature type="compositionally biased region" description="Acidic residues" evidence="1">
    <location>
        <begin position="55"/>
        <end position="78"/>
    </location>
</feature>